<evidence type="ECO:0000256" key="1">
    <source>
        <dbReference type="SAM" id="MobiDB-lite"/>
    </source>
</evidence>
<name>A9UYD2_MONBE</name>
<accession>A9UYD2</accession>
<gene>
    <name evidence="2" type="ORF">MONBRDRAFT_36915</name>
</gene>
<dbReference type="PROSITE" id="PS50096">
    <property type="entry name" value="IQ"/>
    <property type="match status" value="1"/>
</dbReference>
<dbReference type="Proteomes" id="UP000001357">
    <property type="component" value="Unassembled WGS sequence"/>
</dbReference>
<dbReference type="InParanoid" id="A9UYD2"/>
<dbReference type="Gene3D" id="1.20.5.190">
    <property type="match status" value="1"/>
</dbReference>
<dbReference type="AlphaFoldDB" id="A9UYD2"/>
<dbReference type="SMART" id="SM00015">
    <property type="entry name" value="IQ"/>
    <property type="match status" value="2"/>
</dbReference>
<feature type="region of interest" description="Disordered" evidence="1">
    <location>
        <begin position="56"/>
        <end position="103"/>
    </location>
</feature>
<keyword evidence="3" id="KW-1185">Reference proteome</keyword>
<dbReference type="EMBL" id="CH991550">
    <property type="protein sequence ID" value="EDQ89584.1"/>
    <property type="molecule type" value="Genomic_DNA"/>
</dbReference>
<feature type="region of interest" description="Disordered" evidence="1">
    <location>
        <begin position="195"/>
        <end position="243"/>
    </location>
</feature>
<reference evidence="2 3" key="1">
    <citation type="journal article" date="2008" name="Nature">
        <title>The genome of the choanoflagellate Monosiga brevicollis and the origin of metazoans.</title>
        <authorList>
            <consortium name="JGI Sequencing"/>
            <person name="King N."/>
            <person name="Westbrook M.J."/>
            <person name="Young S.L."/>
            <person name="Kuo A."/>
            <person name="Abedin M."/>
            <person name="Chapman J."/>
            <person name="Fairclough S."/>
            <person name="Hellsten U."/>
            <person name="Isogai Y."/>
            <person name="Letunic I."/>
            <person name="Marr M."/>
            <person name="Pincus D."/>
            <person name="Putnam N."/>
            <person name="Rokas A."/>
            <person name="Wright K.J."/>
            <person name="Zuzow R."/>
            <person name="Dirks W."/>
            <person name="Good M."/>
            <person name="Goodstein D."/>
            <person name="Lemons D."/>
            <person name="Li W."/>
            <person name="Lyons J.B."/>
            <person name="Morris A."/>
            <person name="Nichols S."/>
            <person name="Richter D.J."/>
            <person name="Salamov A."/>
            <person name="Bork P."/>
            <person name="Lim W.A."/>
            <person name="Manning G."/>
            <person name="Miller W.T."/>
            <person name="McGinnis W."/>
            <person name="Shapiro H."/>
            <person name="Tjian R."/>
            <person name="Grigoriev I.V."/>
            <person name="Rokhsar D."/>
        </authorList>
    </citation>
    <scope>NUCLEOTIDE SEQUENCE [LARGE SCALE GENOMIC DNA]</scope>
    <source>
        <strain evidence="3">MX1 / ATCC 50154</strain>
    </source>
</reference>
<proteinExistence type="predicted"/>
<dbReference type="GeneID" id="5890935"/>
<organism evidence="2 3">
    <name type="scientific">Monosiga brevicollis</name>
    <name type="common">Choanoflagellate</name>
    <dbReference type="NCBI Taxonomy" id="81824"/>
    <lineage>
        <taxon>Eukaryota</taxon>
        <taxon>Choanoflagellata</taxon>
        <taxon>Craspedida</taxon>
        <taxon>Salpingoecidae</taxon>
        <taxon>Monosiga</taxon>
    </lineage>
</organism>
<dbReference type="RefSeq" id="XP_001745613.1">
    <property type="nucleotide sequence ID" value="XM_001745561.1"/>
</dbReference>
<evidence type="ECO:0000313" key="3">
    <source>
        <dbReference type="Proteomes" id="UP000001357"/>
    </source>
</evidence>
<sequence>MQHTDLFTRQRRAAALRIQACWRCHVARHRYQQIQHAVRLLQRQCRRWMAQQRWKQRQKASQEAPAATVGTVTPLKAGTSDSETVSWPAPEQPGAGGWSWEGANTSSITKETVAKTPRSGTAAPAPSRIVFKATVAPATNATATASQPTPALSGSAAVTPAAAPSSTRARPGMQELEQKRERLAELRARRMALQKRIRERSGQTTGVHADAPDGSSGSNGCLRGSHSGSQVSGRGGASSRSHRNADVVVARALARETMFNTTRNAGYQYTKLIRGNDAQPSFADLGEAMAGLDVSPLATERSRRVQFAETRSQMVLEFADQDAPSRIGSKKRLLYHGATSSAGRSERRKSLLRTPGNFVLADLTQQTVLINPPGSRQRRGSKVVVPAHELLSASGRKDAQRCA</sequence>
<feature type="region of interest" description="Disordered" evidence="1">
    <location>
        <begin position="141"/>
        <end position="176"/>
    </location>
</feature>
<dbReference type="InterPro" id="IPR000048">
    <property type="entry name" value="IQ_motif_EF-hand-BS"/>
</dbReference>
<dbReference type="KEGG" id="mbr:MONBRDRAFT_36915"/>
<evidence type="ECO:0000313" key="2">
    <source>
        <dbReference type="EMBL" id="EDQ89584.1"/>
    </source>
</evidence>
<feature type="compositionally biased region" description="Low complexity" evidence="1">
    <location>
        <begin position="141"/>
        <end position="175"/>
    </location>
</feature>
<protein>
    <submittedName>
        <fullName evidence="2">Uncharacterized protein</fullName>
    </submittedName>
</protein>